<gene>
    <name evidence="1" type="ORF">HanXRQr2_Chr17g0787441</name>
</gene>
<sequence>MEAARFVLHACMLLKRVFCSRVFDKGPSFHACLAPDVTGKPKRQIFKVKSRFFAIFIRLINSFQLSLLDQGHFRLFC</sequence>
<dbReference type="AlphaFoldDB" id="A0A9K3DFQ7"/>
<proteinExistence type="predicted"/>
<reference evidence="1" key="1">
    <citation type="journal article" date="2017" name="Nature">
        <title>The sunflower genome provides insights into oil metabolism, flowering and Asterid evolution.</title>
        <authorList>
            <person name="Badouin H."/>
            <person name="Gouzy J."/>
            <person name="Grassa C.J."/>
            <person name="Murat F."/>
            <person name="Staton S.E."/>
            <person name="Cottret L."/>
            <person name="Lelandais-Briere C."/>
            <person name="Owens G.L."/>
            <person name="Carrere S."/>
            <person name="Mayjonade B."/>
            <person name="Legrand L."/>
            <person name="Gill N."/>
            <person name="Kane N.C."/>
            <person name="Bowers J.E."/>
            <person name="Hubner S."/>
            <person name="Bellec A."/>
            <person name="Berard A."/>
            <person name="Berges H."/>
            <person name="Blanchet N."/>
            <person name="Boniface M.C."/>
            <person name="Brunel D."/>
            <person name="Catrice O."/>
            <person name="Chaidir N."/>
            <person name="Claudel C."/>
            <person name="Donnadieu C."/>
            <person name="Faraut T."/>
            <person name="Fievet G."/>
            <person name="Helmstetter N."/>
            <person name="King M."/>
            <person name="Knapp S.J."/>
            <person name="Lai Z."/>
            <person name="Le Paslier M.C."/>
            <person name="Lippi Y."/>
            <person name="Lorenzon L."/>
            <person name="Mandel J.R."/>
            <person name="Marage G."/>
            <person name="Marchand G."/>
            <person name="Marquand E."/>
            <person name="Bret-Mestries E."/>
            <person name="Morien E."/>
            <person name="Nambeesan S."/>
            <person name="Nguyen T."/>
            <person name="Pegot-Espagnet P."/>
            <person name="Pouilly N."/>
            <person name="Raftis F."/>
            <person name="Sallet E."/>
            <person name="Schiex T."/>
            <person name="Thomas J."/>
            <person name="Vandecasteele C."/>
            <person name="Vares D."/>
            <person name="Vear F."/>
            <person name="Vautrin S."/>
            <person name="Crespi M."/>
            <person name="Mangin B."/>
            <person name="Burke J.M."/>
            <person name="Salse J."/>
            <person name="Munos S."/>
            <person name="Vincourt P."/>
            <person name="Rieseberg L.H."/>
            <person name="Langlade N.B."/>
        </authorList>
    </citation>
    <scope>NUCLEOTIDE SEQUENCE</scope>
    <source>
        <tissue evidence="1">Leaves</tissue>
    </source>
</reference>
<comment type="caution">
    <text evidence="1">The sequence shown here is derived from an EMBL/GenBank/DDBJ whole genome shotgun (WGS) entry which is preliminary data.</text>
</comment>
<dbReference type="Proteomes" id="UP000215914">
    <property type="component" value="Unassembled WGS sequence"/>
</dbReference>
<evidence type="ECO:0000313" key="2">
    <source>
        <dbReference type="Proteomes" id="UP000215914"/>
    </source>
</evidence>
<dbReference type="Gramene" id="mRNA:HanXRQr2_Chr17g0787441">
    <property type="protein sequence ID" value="CDS:HanXRQr2_Chr17g0787441.1"/>
    <property type="gene ID" value="HanXRQr2_Chr17g0787441"/>
</dbReference>
<organism evidence="1 2">
    <name type="scientific">Helianthus annuus</name>
    <name type="common">Common sunflower</name>
    <dbReference type="NCBI Taxonomy" id="4232"/>
    <lineage>
        <taxon>Eukaryota</taxon>
        <taxon>Viridiplantae</taxon>
        <taxon>Streptophyta</taxon>
        <taxon>Embryophyta</taxon>
        <taxon>Tracheophyta</taxon>
        <taxon>Spermatophyta</taxon>
        <taxon>Magnoliopsida</taxon>
        <taxon>eudicotyledons</taxon>
        <taxon>Gunneridae</taxon>
        <taxon>Pentapetalae</taxon>
        <taxon>asterids</taxon>
        <taxon>campanulids</taxon>
        <taxon>Asterales</taxon>
        <taxon>Asteraceae</taxon>
        <taxon>Asteroideae</taxon>
        <taxon>Heliantheae alliance</taxon>
        <taxon>Heliantheae</taxon>
        <taxon>Helianthus</taxon>
    </lineage>
</organism>
<evidence type="ECO:0000313" key="1">
    <source>
        <dbReference type="EMBL" id="KAF5754100.1"/>
    </source>
</evidence>
<name>A0A9K3DFQ7_HELAN</name>
<dbReference type="EMBL" id="MNCJ02000332">
    <property type="protein sequence ID" value="KAF5754100.1"/>
    <property type="molecule type" value="Genomic_DNA"/>
</dbReference>
<reference evidence="1" key="2">
    <citation type="submission" date="2020-06" db="EMBL/GenBank/DDBJ databases">
        <title>Helianthus annuus Genome sequencing and assembly Release 2.</title>
        <authorList>
            <person name="Gouzy J."/>
            <person name="Langlade N."/>
            <person name="Munos S."/>
        </authorList>
    </citation>
    <scope>NUCLEOTIDE SEQUENCE</scope>
    <source>
        <tissue evidence="1">Leaves</tissue>
    </source>
</reference>
<protein>
    <submittedName>
        <fullName evidence="1">Uncharacterized protein</fullName>
    </submittedName>
</protein>
<accession>A0A9K3DFQ7</accession>
<keyword evidence="2" id="KW-1185">Reference proteome</keyword>